<sequence>MNTVNNAFVDYVTSGAFNLNLSRRQIDSLKYYACHEQFIFTPSRTSQVLVEKGLIEQVPQEEAHDKKYGCMRITAEGKLVWELIKRAGLAVELPPSVFLATPTVDELLLEVKLKESAHG</sequence>
<accession>A0A3R9RUV2</accession>
<dbReference type="AlphaFoldDB" id="A0A3R9RUV2"/>
<proteinExistence type="predicted"/>
<reference evidence="1 2" key="1">
    <citation type="submission" date="2018-10" db="EMBL/GenBank/DDBJ databases">
        <title>GWAS and RNA-Seq identify cryptic mechanisms of antimicrobial resistance in Acinetobacter baumannii.</title>
        <authorList>
            <person name="Sahl J.W."/>
        </authorList>
    </citation>
    <scope>NUCLEOTIDE SEQUENCE [LARGE SCALE GENOMIC DNA]</scope>
    <source>
        <strain evidence="1 2">TG41884</strain>
    </source>
</reference>
<dbReference type="Proteomes" id="UP000271320">
    <property type="component" value="Unassembled WGS sequence"/>
</dbReference>
<dbReference type="RefSeq" id="WP_057073668.1">
    <property type="nucleotide sequence ID" value="NZ_BKDB01000010.1"/>
</dbReference>
<protein>
    <recommendedName>
        <fullName evidence="3">MarR family transcriptional regulator</fullName>
    </recommendedName>
</protein>
<organism evidence="1 2">
    <name type="scientific">Acinetobacter pittii</name>
    <name type="common">Acinetobacter genomosp. 3</name>
    <dbReference type="NCBI Taxonomy" id="48296"/>
    <lineage>
        <taxon>Bacteria</taxon>
        <taxon>Pseudomonadati</taxon>
        <taxon>Pseudomonadota</taxon>
        <taxon>Gammaproteobacteria</taxon>
        <taxon>Moraxellales</taxon>
        <taxon>Moraxellaceae</taxon>
        <taxon>Acinetobacter</taxon>
        <taxon>Acinetobacter calcoaceticus/baumannii complex</taxon>
    </lineage>
</organism>
<evidence type="ECO:0008006" key="3">
    <source>
        <dbReference type="Google" id="ProtNLM"/>
    </source>
</evidence>
<gene>
    <name evidence="1" type="ORF">EA752_14600</name>
</gene>
<evidence type="ECO:0000313" key="2">
    <source>
        <dbReference type="Proteomes" id="UP000271320"/>
    </source>
</evidence>
<comment type="caution">
    <text evidence="1">The sequence shown here is derived from an EMBL/GenBank/DDBJ whole genome shotgun (WGS) entry which is preliminary data.</text>
</comment>
<evidence type="ECO:0000313" key="1">
    <source>
        <dbReference type="EMBL" id="RSO57846.1"/>
    </source>
</evidence>
<dbReference type="EMBL" id="RFEW01000012">
    <property type="protein sequence ID" value="RSO57846.1"/>
    <property type="molecule type" value="Genomic_DNA"/>
</dbReference>
<name>A0A3R9RUV2_ACIPI</name>